<dbReference type="GO" id="GO:1990837">
    <property type="term" value="F:sequence-specific double-stranded DNA binding"/>
    <property type="evidence" value="ECO:0007669"/>
    <property type="project" value="TreeGrafter"/>
</dbReference>
<evidence type="ECO:0000313" key="3">
    <source>
        <dbReference type="Proteomes" id="UP000699462"/>
    </source>
</evidence>
<feature type="region of interest" description="Disordered" evidence="1">
    <location>
        <begin position="31"/>
        <end position="56"/>
    </location>
</feature>
<protein>
    <submittedName>
        <fullName evidence="2">Uncharacterized protein</fullName>
    </submittedName>
</protein>
<dbReference type="AlphaFoldDB" id="A0A8T0DQK5"/>
<name>A0A8T0DQK5_9TREM</name>
<proteinExistence type="predicted"/>
<dbReference type="PANTHER" id="PTHR46799">
    <property type="entry name" value="HOMEOBOX PROTEIN UNC-4 HOMOLOG"/>
    <property type="match status" value="1"/>
</dbReference>
<dbReference type="EMBL" id="JTDF01002238">
    <property type="protein sequence ID" value="KAF8569047.1"/>
    <property type="molecule type" value="Genomic_DNA"/>
</dbReference>
<accession>A0A8T0DQK5</accession>
<gene>
    <name evidence="2" type="ORF">P879_03519</name>
</gene>
<organism evidence="2 3">
    <name type="scientific">Paragonimus westermani</name>
    <dbReference type="NCBI Taxonomy" id="34504"/>
    <lineage>
        <taxon>Eukaryota</taxon>
        <taxon>Metazoa</taxon>
        <taxon>Spiralia</taxon>
        <taxon>Lophotrochozoa</taxon>
        <taxon>Platyhelminthes</taxon>
        <taxon>Trematoda</taxon>
        <taxon>Digenea</taxon>
        <taxon>Plagiorchiida</taxon>
        <taxon>Troglotremata</taxon>
        <taxon>Troglotrematidae</taxon>
        <taxon>Paragonimus</taxon>
    </lineage>
</organism>
<sequence length="263" mass="29473">MNLRTHLVASGFKPNQIVCRRLGLTRVELKPNSILPSPGRPAHNAQPLTCSGEPIDPKELIQRELNRLEKRQLKINKKQLPSKGKQKAKSSILSDQHATQDRMTETTAIGGLCKTTSSQNRLQDSITNIRTQSRTLERNSISSETVFVPPDNTCLVKNSTGLLTGTVHQYSYSPETVTELRFNVSCNHESTSTTFSFPNTVHTLVRRHLDGQRRFNLDLFETSGLRPGSFNWKAQIKKPAILSTFTIENLLAPTSRTPKRLST</sequence>
<keyword evidence="3" id="KW-1185">Reference proteome</keyword>
<reference evidence="2 3" key="1">
    <citation type="submission" date="2019-07" db="EMBL/GenBank/DDBJ databases">
        <title>Annotation for the trematode Paragonimus westermani.</title>
        <authorList>
            <person name="Choi Y.-J."/>
        </authorList>
    </citation>
    <scope>NUCLEOTIDE SEQUENCE [LARGE SCALE GENOMIC DNA]</scope>
    <source>
        <strain evidence="2">180907_Pwestermani</strain>
    </source>
</reference>
<dbReference type="OrthoDB" id="6159439at2759"/>
<dbReference type="GO" id="GO:0010468">
    <property type="term" value="P:regulation of gene expression"/>
    <property type="evidence" value="ECO:0007669"/>
    <property type="project" value="TreeGrafter"/>
</dbReference>
<dbReference type="Proteomes" id="UP000699462">
    <property type="component" value="Unassembled WGS sequence"/>
</dbReference>
<evidence type="ECO:0000313" key="2">
    <source>
        <dbReference type="EMBL" id="KAF8569047.1"/>
    </source>
</evidence>
<evidence type="ECO:0000256" key="1">
    <source>
        <dbReference type="SAM" id="MobiDB-lite"/>
    </source>
</evidence>
<dbReference type="PANTHER" id="PTHR46799:SF2">
    <property type="entry name" value="HOMEOBOX DOMAIN-CONTAINING PROTEIN"/>
    <property type="match status" value="1"/>
</dbReference>
<comment type="caution">
    <text evidence="2">The sequence shown here is derived from an EMBL/GenBank/DDBJ whole genome shotgun (WGS) entry which is preliminary data.</text>
</comment>
<feature type="region of interest" description="Disordered" evidence="1">
    <location>
        <begin position="73"/>
        <end position="100"/>
    </location>
</feature>